<feature type="compositionally biased region" description="Pro residues" evidence="1">
    <location>
        <begin position="32"/>
        <end position="48"/>
    </location>
</feature>
<keyword evidence="3" id="KW-1185">Reference proteome</keyword>
<feature type="region of interest" description="Disordered" evidence="1">
    <location>
        <begin position="217"/>
        <end position="259"/>
    </location>
</feature>
<sequence length="259" mass="28112">MPFNFSNLAKRGKSGASKTNNNKHVFEAAKATPPPRYAPAPFTPPSSPSPSSVYSRPVTATSFDFWPSGPRGPRPSPPPPPPAPPMARTVPDRGDAATPASFSYDNGTGRLHASLVREQGLPPHVRTTEQLADFIKSRQGALSNAPPSSSILRVPQTPSCHYSSSATRTFYHPPSSTGSYERIRFVAGIRHRYGGAPPVSRILPGATRAHKYEGFWLRRGTTRKADAERQQKRGGSKKSSSSSFSNKDNHVETSGWYDD</sequence>
<evidence type="ECO:0000256" key="1">
    <source>
        <dbReference type="SAM" id="MobiDB-lite"/>
    </source>
</evidence>
<dbReference type="AlphaFoldDB" id="A0A179A2M2"/>
<feature type="compositionally biased region" description="Pro residues" evidence="1">
    <location>
        <begin position="70"/>
        <end position="85"/>
    </location>
</feature>
<gene>
    <name evidence="2" type="ORF">AYL99_01357</name>
</gene>
<protein>
    <submittedName>
        <fullName evidence="2">Uncharacterized protein</fullName>
    </submittedName>
</protein>
<organism evidence="2 3">
    <name type="scientific">Fonsecaea erecta</name>
    <dbReference type="NCBI Taxonomy" id="1367422"/>
    <lineage>
        <taxon>Eukaryota</taxon>
        <taxon>Fungi</taxon>
        <taxon>Dikarya</taxon>
        <taxon>Ascomycota</taxon>
        <taxon>Pezizomycotina</taxon>
        <taxon>Eurotiomycetes</taxon>
        <taxon>Chaetothyriomycetidae</taxon>
        <taxon>Chaetothyriales</taxon>
        <taxon>Herpotrichiellaceae</taxon>
        <taxon>Fonsecaea</taxon>
    </lineage>
</organism>
<feature type="region of interest" description="Disordered" evidence="1">
    <location>
        <begin position="1"/>
        <end position="108"/>
    </location>
</feature>
<evidence type="ECO:0000313" key="3">
    <source>
        <dbReference type="Proteomes" id="UP000078343"/>
    </source>
</evidence>
<dbReference type="Proteomes" id="UP000078343">
    <property type="component" value="Unassembled WGS sequence"/>
</dbReference>
<comment type="caution">
    <text evidence="2">The sequence shown here is derived from an EMBL/GenBank/DDBJ whole genome shotgun (WGS) entry which is preliminary data.</text>
</comment>
<dbReference type="GeneID" id="30005527"/>
<name>A0A179A2M2_9EURO</name>
<evidence type="ECO:0000313" key="2">
    <source>
        <dbReference type="EMBL" id="OAP65385.1"/>
    </source>
</evidence>
<feature type="compositionally biased region" description="Low complexity" evidence="1">
    <location>
        <begin position="237"/>
        <end position="246"/>
    </location>
</feature>
<dbReference type="OrthoDB" id="4154296at2759"/>
<accession>A0A179A2M2</accession>
<proteinExistence type="predicted"/>
<reference evidence="2 3" key="1">
    <citation type="submission" date="2016-04" db="EMBL/GenBank/DDBJ databases">
        <title>Draft genome of Fonsecaea erecta CBS 125763.</title>
        <authorList>
            <person name="Weiss V.A."/>
            <person name="Vicente V.A."/>
            <person name="Raittz R.T."/>
            <person name="Moreno L.F."/>
            <person name="De Souza E.M."/>
            <person name="Pedrosa F.O."/>
            <person name="Steffens M.B."/>
            <person name="Faoro H."/>
            <person name="Tadra-Sfeir M.Z."/>
            <person name="Najafzadeh M.J."/>
            <person name="Felipe M.S."/>
            <person name="Teixeira M."/>
            <person name="Sun J."/>
            <person name="Xi L."/>
            <person name="Gomes R."/>
            <person name="De Azevedo C.M."/>
            <person name="Salgado C.G."/>
            <person name="Da Silva M.B."/>
            <person name="Nascimento M.F."/>
            <person name="Queiroz-Telles F."/>
            <person name="Attili D.S."/>
            <person name="Gorbushina A."/>
        </authorList>
    </citation>
    <scope>NUCLEOTIDE SEQUENCE [LARGE SCALE GENOMIC DNA]</scope>
    <source>
        <strain evidence="2 3">CBS 125763</strain>
    </source>
</reference>
<dbReference type="EMBL" id="LVYI01000001">
    <property type="protein sequence ID" value="OAP65385.1"/>
    <property type="molecule type" value="Genomic_DNA"/>
</dbReference>
<dbReference type="RefSeq" id="XP_018698752.1">
    <property type="nucleotide sequence ID" value="XM_018832873.1"/>
</dbReference>